<gene>
    <name evidence="2" type="ORF">ALC57_05911</name>
</gene>
<proteinExistence type="predicted"/>
<feature type="compositionally biased region" description="Basic and acidic residues" evidence="1">
    <location>
        <begin position="26"/>
        <end position="36"/>
    </location>
</feature>
<protein>
    <submittedName>
        <fullName evidence="2">Uncharacterized protein</fullName>
    </submittedName>
</protein>
<feature type="compositionally biased region" description="Polar residues" evidence="1">
    <location>
        <begin position="37"/>
        <end position="46"/>
    </location>
</feature>
<evidence type="ECO:0000313" key="3">
    <source>
        <dbReference type="Proteomes" id="UP000078492"/>
    </source>
</evidence>
<accession>A0A151J9Y1</accession>
<feature type="compositionally biased region" description="Basic residues" evidence="1">
    <location>
        <begin position="54"/>
        <end position="64"/>
    </location>
</feature>
<keyword evidence="3" id="KW-1185">Reference proteome</keyword>
<organism evidence="2 3">
    <name type="scientific">Trachymyrmex cornetzi</name>
    <dbReference type="NCBI Taxonomy" id="471704"/>
    <lineage>
        <taxon>Eukaryota</taxon>
        <taxon>Metazoa</taxon>
        <taxon>Ecdysozoa</taxon>
        <taxon>Arthropoda</taxon>
        <taxon>Hexapoda</taxon>
        <taxon>Insecta</taxon>
        <taxon>Pterygota</taxon>
        <taxon>Neoptera</taxon>
        <taxon>Endopterygota</taxon>
        <taxon>Hymenoptera</taxon>
        <taxon>Apocrita</taxon>
        <taxon>Aculeata</taxon>
        <taxon>Formicoidea</taxon>
        <taxon>Formicidae</taxon>
        <taxon>Myrmicinae</taxon>
        <taxon>Trachymyrmex</taxon>
    </lineage>
</organism>
<name>A0A151J9Y1_9HYME</name>
<evidence type="ECO:0000256" key="1">
    <source>
        <dbReference type="SAM" id="MobiDB-lite"/>
    </source>
</evidence>
<dbReference type="AlphaFoldDB" id="A0A151J9Y1"/>
<evidence type="ECO:0000313" key="2">
    <source>
        <dbReference type="EMBL" id="KYN21709.1"/>
    </source>
</evidence>
<dbReference type="Proteomes" id="UP000078492">
    <property type="component" value="Unassembled WGS sequence"/>
</dbReference>
<sequence length="384" mass="43130">MVLHTTVLLRREHRRPPVLLPATTGHVHETIDDPPKTSRNTHPSTGTEEDGKANAKKTKKRKKLQSLSRGEKLALSRRQCYRSYSYLALRRYYPRPFLFGRASGHYAATIASLSTVCNVTCLRGLAEASQMVSRDNIVRRIYCSPSLSFSLAICESNKFIGRRGCAHNIAIFSRSLDSLGASLRNETINESLLMNKIVGRVADRSACNRKENRIKRALNGAIIHENGDEGAGRGKKCASADSQIDEHRAWRKNEGVSAEACAEKETAINRKVDGICATQSGHVVKTMTASASRKSPFNNARNYAAICFSYLPASFHDEIINDGYLFSVSPMCFYSPQRFFHAPRVLEKQALKNCNRSEERRILTYIYHICIHVHILARSIDEDR</sequence>
<feature type="region of interest" description="Disordered" evidence="1">
    <location>
        <begin position="14"/>
        <end position="70"/>
    </location>
</feature>
<reference evidence="2 3" key="1">
    <citation type="submission" date="2015-09" db="EMBL/GenBank/DDBJ databases">
        <title>Trachymyrmex cornetzi WGS genome.</title>
        <authorList>
            <person name="Nygaard S."/>
            <person name="Hu H."/>
            <person name="Boomsma J."/>
            <person name="Zhang G."/>
        </authorList>
    </citation>
    <scope>NUCLEOTIDE SEQUENCE [LARGE SCALE GENOMIC DNA]</scope>
    <source>
        <strain evidence="2">Tcor2-1</strain>
        <tissue evidence="2">Whole body</tissue>
    </source>
</reference>
<dbReference type="EMBL" id="KQ979403">
    <property type="protein sequence ID" value="KYN21709.1"/>
    <property type="molecule type" value="Genomic_DNA"/>
</dbReference>